<evidence type="ECO:0000256" key="2">
    <source>
        <dbReference type="SAM" id="MobiDB-lite"/>
    </source>
</evidence>
<name>E1ZMR7_CHLVA</name>
<feature type="region of interest" description="Disordered" evidence="2">
    <location>
        <begin position="249"/>
        <end position="273"/>
    </location>
</feature>
<dbReference type="KEGG" id="cvr:CHLNCDRAFT_138308"/>
<evidence type="ECO:0000313" key="4">
    <source>
        <dbReference type="Proteomes" id="UP000008141"/>
    </source>
</evidence>
<reference evidence="3 4" key="1">
    <citation type="journal article" date="2010" name="Plant Cell">
        <title>The Chlorella variabilis NC64A genome reveals adaptation to photosymbiosis, coevolution with viruses, and cryptic sex.</title>
        <authorList>
            <person name="Blanc G."/>
            <person name="Duncan G."/>
            <person name="Agarkova I."/>
            <person name="Borodovsky M."/>
            <person name="Gurnon J."/>
            <person name="Kuo A."/>
            <person name="Lindquist E."/>
            <person name="Lucas S."/>
            <person name="Pangilinan J."/>
            <person name="Polle J."/>
            <person name="Salamov A."/>
            <person name="Terry A."/>
            <person name="Yamada T."/>
            <person name="Dunigan D.D."/>
            <person name="Grigoriev I.V."/>
            <person name="Claverie J.M."/>
            <person name="Van Etten J.L."/>
        </authorList>
    </citation>
    <scope>NUCLEOTIDE SEQUENCE [LARGE SCALE GENOMIC DNA]</scope>
    <source>
        <strain evidence="3 4">NC64A</strain>
    </source>
</reference>
<dbReference type="InParanoid" id="E1ZMR7"/>
<feature type="coiled-coil region" evidence="1">
    <location>
        <begin position="15"/>
        <end position="133"/>
    </location>
</feature>
<dbReference type="GeneID" id="17352167"/>
<dbReference type="EMBL" id="GL433854">
    <property type="protein sequence ID" value="EFN52739.1"/>
    <property type="molecule type" value="Genomic_DNA"/>
</dbReference>
<protein>
    <submittedName>
        <fullName evidence="3">Uncharacterized protein</fullName>
    </submittedName>
</protein>
<dbReference type="RefSeq" id="XP_005844841.1">
    <property type="nucleotide sequence ID" value="XM_005844779.1"/>
</dbReference>
<accession>E1ZMR7</accession>
<evidence type="ECO:0000256" key="1">
    <source>
        <dbReference type="SAM" id="Coils"/>
    </source>
</evidence>
<gene>
    <name evidence="3" type="ORF">CHLNCDRAFT_138308</name>
</gene>
<keyword evidence="4" id="KW-1185">Reference proteome</keyword>
<sequence length="273" mass="30133">MERLHTEGATWQRVLHSKQSEAALLLLRMEQAKQEAEEARVRSLQAAEEALEPTSLAGVKYEEAYRLQEQADELEEQAKQAQAEVLQVVQQAVGPEQSRQERLREAADAEARAKQLELEAQLVEGKMERKLAEAEARAETATVFAQQAERVQEEHRAAQVTAEAQREMADFYSESEQRHAEARGELNKVGAAPMSAEAGEIVRRQLDRFATPGWTEAPTVPVDMPAEPVTPYSPTQVQALLAEAPTLPSHPVVQAPPASMAEAEGMQRVPVTA</sequence>
<evidence type="ECO:0000313" key="3">
    <source>
        <dbReference type="EMBL" id="EFN52739.1"/>
    </source>
</evidence>
<proteinExistence type="predicted"/>
<dbReference type="Proteomes" id="UP000008141">
    <property type="component" value="Unassembled WGS sequence"/>
</dbReference>
<organism evidence="4">
    <name type="scientific">Chlorella variabilis</name>
    <name type="common">Green alga</name>
    <dbReference type="NCBI Taxonomy" id="554065"/>
    <lineage>
        <taxon>Eukaryota</taxon>
        <taxon>Viridiplantae</taxon>
        <taxon>Chlorophyta</taxon>
        <taxon>core chlorophytes</taxon>
        <taxon>Trebouxiophyceae</taxon>
        <taxon>Chlorellales</taxon>
        <taxon>Chlorellaceae</taxon>
        <taxon>Chlorella clade</taxon>
        <taxon>Chlorella</taxon>
    </lineage>
</organism>
<keyword evidence="1" id="KW-0175">Coiled coil</keyword>
<dbReference type="AlphaFoldDB" id="E1ZMR7"/>